<name>A0A9K3JFB8_HELAN</name>
<evidence type="ECO:0000256" key="1">
    <source>
        <dbReference type="SAM" id="MobiDB-lite"/>
    </source>
</evidence>
<accession>A0A9K3JFB8</accession>
<reference evidence="2" key="2">
    <citation type="submission" date="2020-06" db="EMBL/GenBank/DDBJ databases">
        <title>Helianthus annuus Genome sequencing and assembly Release 2.</title>
        <authorList>
            <person name="Gouzy J."/>
            <person name="Langlade N."/>
            <person name="Munos S."/>
        </authorList>
    </citation>
    <scope>NUCLEOTIDE SEQUENCE</scope>
    <source>
        <tissue evidence="2">Leaves</tissue>
    </source>
</reference>
<feature type="region of interest" description="Disordered" evidence="1">
    <location>
        <begin position="64"/>
        <end position="101"/>
    </location>
</feature>
<dbReference type="Gramene" id="mRNA:HanXRQr2_Chr03g0099261">
    <property type="protein sequence ID" value="mRNA:HanXRQr2_Chr03g0099261"/>
    <property type="gene ID" value="HanXRQr2_Chr03g0099261"/>
</dbReference>
<feature type="compositionally biased region" description="Polar residues" evidence="1">
    <location>
        <begin position="71"/>
        <end position="88"/>
    </location>
</feature>
<protein>
    <submittedName>
        <fullName evidence="2">Uncharacterized protein</fullName>
    </submittedName>
</protein>
<keyword evidence="3" id="KW-1185">Reference proteome</keyword>
<comment type="caution">
    <text evidence="2">The sequence shown here is derived from an EMBL/GenBank/DDBJ whole genome shotgun (WGS) entry which is preliminary data.</text>
</comment>
<evidence type="ECO:0000313" key="3">
    <source>
        <dbReference type="Proteomes" id="UP000215914"/>
    </source>
</evidence>
<dbReference type="Proteomes" id="UP000215914">
    <property type="component" value="Unassembled WGS sequence"/>
</dbReference>
<dbReference type="EMBL" id="MNCJ02000318">
    <property type="protein sequence ID" value="KAF5813505.1"/>
    <property type="molecule type" value="Genomic_DNA"/>
</dbReference>
<proteinExistence type="predicted"/>
<dbReference type="AlphaFoldDB" id="A0A9K3JFB8"/>
<reference evidence="2" key="1">
    <citation type="journal article" date="2017" name="Nature">
        <title>The sunflower genome provides insights into oil metabolism, flowering and Asterid evolution.</title>
        <authorList>
            <person name="Badouin H."/>
            <person name="Gouzy J."/>
            <person name="Grassa C.J."/>
            <person name="Murat F."/>
            <person name="Staton S.E."/>
            <person name="Cottret L."/>
            <person name="Lelandais-Briere C."/>
            <person name="Owens G.L."/>
            <person name="Carrere S."/>
            <person name="Mayjonade B."/>
            <person name="Legrand L."/>
            <person name="Gill N."/>
            <person name="Kane N.C."/>
            <person name="Bowers J.E."/>
            <person name="Hubner S."/>
            <person name="Bellec A."/>
            <person name="Berard A."/>
            <person name="Berges H."/>
            <person name="Blanchet N."/>
            <person name="Boniface M.C."/>
            <person name="Brunel D."/>
            <person name="Catrice O."/>
            <person name="Chaidir N."/>
            <person name="Claudel C."/>
            <person name="Donnadieu C."/>
            <person name="Faraut T."/>
            <person name="Fievet G."/>
            <person name="Helmstetter N."/>
            <person name="King M."/>
            <person name="Knapp S.J."/>
            <person name="Lai Z."/>
            <person name="Le Paslier M.C."/>
            <person name="Lippi Y."/>
            <person name="Lorenzon L."/>
            <person name="Mandel J.R."/>
            <person name="Marage G."/>
            <person name="Marchand G."/>
            <person name="Marquand E."/>
            <person name="Bret-Mestries E."/>
            <person name="Morien E."/>
            <person name="Nambeesan S."/>
            <person name="Nguyen T."/>
            <person name="Pegot-Espagnet P."/>
            <person name="Pouilly N."/>
            <person name="Raftis F."/>
            <person name="Sallet E."/>
            <person name="Schiex T."/>
            <person name="Thomas J."/>
            <person name="Vandecasteele C."/>
            <person name="Vares D."/>
            <person name="Vear F."/>
            <person name="Vautrin S."/>
            <person name="Crespi M."/>
            <person name="Mangin B."/>
            <person name="Burke J.M."/>
            <person name="Salse J."/>
            <person name="Munos S."/>
            <person name="Vincourt P."/>
            <person name="Rieseberg L.H."/>
            <person name="Langlade N.B."/>
        </authorList>
    </citation>
    <scope>NUCLEOTIDE SEQUENCE</scope>
    <source>
        <tissue evidence="2">Leaves</tissue>
    </source>
</reference>
<evidence type="ECO:0000313" key="2">
    <source>
        <dbReference type="EMBL" id="KAF5813505.1"/>
    </source>
</evidence>
<gene>
    <name evidence="2" type="ORF">HanXRQr2_Chr03g0099261</name>
</gene>
<sequence length="142" mass="15403">MEKKRSIMADAKHKLDTKATLNVSEKKRKLMGQPMGPAPSKSAIDLSVFRKESFNILDDLFEESAGRKSSAKATGSWSRRSTIRSSKPTAPDISSILNPKSPPTLFLVNHLLGTQSEELKGKGPEGVAKSGIVEKVQPSTLL</sequence>
<feature type="region of interest" description="Disordered" evidence="1">
    <location>
        <begin position="18"/>
        <end position="41"/>
    </location>
</feature>
<organism evidence="2 3">
    <name type="scientific">Helianthus annuus</name>
    <name type="common">Common sunflower</name>
    <dbReference type="NCBI Taxonomy" id="4232"/>
    <lineage>
        <taxon>Eukaryota</taxon>
        <taxon>Viridiplantae</taxon>
        <taxon>Streptophyta</taxon>
        <taxon>Embryophyta</taxon>
        <taxon>Tracheophyta</taxon>
        <taxon>Spermatophyta</taxon>
        <taxon>Magnoliopsida</taxon>
        <taxon>eudicotyledons</taxon>
        <taxon>Gunneridae</taxon>
        <taxon>Pentapetalae</taxon>
        <taxon>asterids</taxon>
        <taxon>campanulids</taxon>
        <taxon>Asterales</taxon>
        <taxon>Asteraceae</taxon>
        <taxon>Asteroideae</taxon>
        <taxon>Heliantheae alliance</taxon>
        <taxon>Heliantheae</taxon>
        <taxon>Helianthus</taxon>
    </lineage>
</organism>